<dbReference type="Proteomes" id="UP000294937">
    <property type="component" value="Unassembled WGS sequence"/>
</dbReference>
<dbReference type="Gene3D" id="1.10.3810.10">
    <property type="entry name" value="Biosynthetic peptidoglycan transglycosylase-like"/>
    <property type="match status" value="1"/>
</dbReference>
<evidence type="ECO:0000313" key="19">
    <source>
        <dbReference type="EMBL" id="TCS95061.1"/>
    </source>
</evidence>
<keyword evidence="2" id="KW-0121">Carboxypeptidase</keyword>
<feature type="region of interest" description="Disordered" evidence="16">
    <location>
        <begin position="689"/>
        <end position="747"/>
    </location>
</feature>
<feature type="compositionally biased region" description="Low complexity" evidence="16">
    <location>
        <begin position="706"/>
        <end position="747"/>
    </location>
</feature>
<evidence type="ECO:0000256" key="2">
    <source>
        <dbReference type="ARBA" id="ARBA00022645"/>
    </source>
</evidence>
<evidence type="ECO:0000313" key="20">
    <source>
        <dbReference type="Proteomes" id="UP000294937"/>
    </source>
</evidence>
<dbReference type="GO" id="GO:0071555">
    <property type="term" value="P:cell wall organization"/>
    <property type="evidence" value="ECO:0007669"/>
    <property type="project" value="UniProtKB-KW"/>
</dbReference>
<keyword evidence="10" id="KW-1133">Transmembrane helix</keyword>
<reference evidence="19 20" key="1">
    <citation type="submission" date="2019-03" db="EMBL/GenBank/DDBJ databases">
        <title>Genomic Encyclopedia of Type Strains, Phase IV (KMG-IV): sequencing the most valuable type-strain genomes for metagenomic binning, comparative biology and taxonomic classification.</title>
        <authorList>
            <person name="Goeker M."/>
        </authorList>
    </citation>
    <scope>NUCLEOTIDE SEQUENCE [LARGE SCALE GENOMIC DNA]</scope>
    <source>
        <strain evidence="19 20">DSM 45707</strain>
    </source>
</reference>
<protein>
    <submittedName>
        <fullName evidence="19">Penicillin-binding protein</fullName>
    </submittedName>
</protein>
<dbReference type="PANTHER" id="PTHR32282:SF32">
    <property type="entry name" value="PENICILLIN-BINDING PROTEIN 2A"/>
    <property type="match status" value="1"/>
</dbReference>
<dbReference type="InterPro" id="IPR012338">
    <property type="entry name" value="Beta-lactam/transpept-like"/>
</dbReference>
<evidence type="ECO:0000256" key="8">
    <source>
        <dbReference type="ARBA" id="ARBA00022960"/>
    </source>
</evidence>
<keyword evidence="9" id="KW-0573">Peptidoglycan synthesis</keyword>
<keyword evidence="1" id="KW-1003">Cell membrane</keyword>
<dbReference type="PANTHER" id="PTHR32282">
    <property type="entry name" value="BINDING PROTEIN TRANSPEPTIDASE, PUTATIVE-RELATED"/>
    <property type="match status" value="1"/>
</dbReference>
<evidence type="ECO:0000256" key="9">
    <source>
        <dbReference type="ARBA" id="ARBA00022984"/>
    </source>
</evidence>
<dbReference type="InterPro" id="IPR050396">
    <property type="entry name" value="Glycosyltr_51/Transpeptidase"/>
</dbReference>
<dbReference type="GO" id="GO:0009002">
    <property type="term" value="F:serine-type D-Ala-D-Ala carboxypeptidase activity"/>
    <property type="evidence" value="ECO:0007669"/>
    <property type="project" value="UniProtKB-EC"/>
</dbReference>
<evidence type="ECO:0000256" key="1">
    <source>
        <dbReference type="ARBA" id="ARBA00022475"/>
    </source>
</evidence>
<keyword evidence="8" id="KW-0133">Cell shape</keyword>
<dbReference type="InterPro" id="IPR036950">
    <property type="entry name" value="PBP_transglycosylase"/>
</dbReference>
<feature type="domain" description="Glycosyl transferase family 51" evidence="18">
    <location>
        <begin position="100"/>
        <end position="274"/>
    </location>
</feature>
<evidence type="ECO:0000256" key="16">
    <source>
        <dbReference type="SAM" id="MobiDB-lite"/>
    </source>
</evidence>
<keyword evidence="11" id="KW-0472">Membrane</keyword>
<evidence type="ECO:0000256" key="3">
    <source>
        <dbReference type="ARBA" id="ARBA00022670"/>
    </source>
</evidence>
<dbReference type="Gene3D" id="3.40.710.10">
    <property type="entry name" value="DD-peptidase/beta-lactamase superfamily"/>
    <property type="match status" value="1"/>
</dbReference>
<dbReference type="Pfam" id="PF00912">
    <property type="entry name" value="Transgly"/>
    <property type="match status" value="1"/>
</dbReference>
<dbReference type="InterPro" id="IPR023346">
    <property type="entry name" value="Lysozyme-like_dom_sf"/>
</dbReference>
<dbReference type="GO" id="GO:0008360">
    <property type="term" value="P:regulation of cell shape"/>
    <property type="evidence" value="ECO:0007669"/>
    <property type="project" value="UniProtKB-KW"/>
</dbReference>
<evidence type="ECO:0000259" key="18">
    <source>
        <dbReference type="Pfam" id="PF00912"/>
    </source>
</evidence>
<evidence type="ECO:0000256" key="11">
    <source>
        <dbReference type="ARBA" id="ARBA00023136"/>
    </source>
</evidence>
<evidence type="ECO:0000256" key="7">
    <source>
        <dbReference type="ARBA" id="ARBA00022801"/>
    </source>
</evidence>
<proteinExistence type="predicted"/>
<comment type="catalytic activity">
    <reaction evidence="14">
        <text>Preferential cleavage: (Ac)2-L-Lys-D-Ala-|-D-Ala. Also transpeptidation of peptidyl-alanyl moieties that are N-acyl substituents of D-alanine.</text>
        <dbReference type="EC" id="3.4.16.4"/>
    </reaction>
</comment>
<keyword evidence="5" id="KW-0808">Transferase</keyword>
<keyword evidence="6" id="KW-0812">Transmembrane</keyword>
<dbReference type="GO" id="GO:0008955">
    <property type="term" value="F:peptidoglycan glycosyltransferase activity"/>
    <property type="evidence" value="ECO:0007669"/>
    <property type="project" value="UniProtKB-EC"/>
</dbReference>
<dbReference type="InterPro" id="IPR001264">
    <property type="entry name" value="Glyco_trans_51"/>
</dbReference>
<evidence type="ECO:0000256" key="13">
    <source>
        <dbReference type="ARBA" id="ARBA00023316"/>
    </source>
</evidence>
<comment type="caution">
    <text evidence="19">The sequence shown here is derived from an EMBL/GenBank/DDBJ whole genome shotgun (WGS) entry which is preliminary data.</text>
</comment>
<dbReference type="GO" id="GO:0008658">
    <property type="term" value="F:penicillin binding"/>
    <property type="evidence" value="ECO:0007669"/>
    <property type="project" value="InterPro"/>
</dbReference>
<organism evidence="19 20">
    <name type="scientific">Hazenella coriacea</name>
    <dbReference type="NCBI Taxonomy" id="1179467"/>
    <lineage>
        <taxon>Bacteria</taxon>
        <taxon>Bacillati</taxon>
        <taxon>Bacillota</taxon>
        <taxon>Bacilli</taxon>
        <taxon>Bacillales</taxon>
        <taxon>Thermoactinomycetaceae</taxon>
        <taxon>Hazenella</taxon>
    </lineage>
</organism>
<sequence length="747" mass="83058">MQKDGFNPKQKKKNKFLGQPIFKRMLQVFFVCFVMILIVSVASLGFGAGLVSAIAKDEKIRNKEDFDEKLQGWSQTSYAYFGAPEGKEPERIGAMITELDRQLLTDLDQVNPYFIKAFLSVEDREFYQHKGIVPRSLLRATYQQISGSEETSGGSTLTQQLVKLEVLKDSTQSYERKALEIINAIRIEKYYNKEEIFLSYLNGVFFGKGAHNKNMSGVSAAAKGIFNKSQDELNLAQAAYIAGMVQRPNGYNPFRGEENLKVGLERMKEVLDKMLLQKAITQQEYNEAIAFDLKGSLATSDQFTNAYNEYPFIVTAVEREAMKILREKDKGNPEAKDKTTKDYQKQVRQGGFHIYTTVDRQLYDEMNNSLKGLHYPSKKIRGKMVQEQVGAVLIDNKTGAVLSFFAGTDFAKDEMDHAFEATNQPGSTIKPLLVYGPALNEGLISPGSILIDEPVQKTGTNKYYKNSGGGEYGAISATDSLKKSLNRTTVKLFRQLGFEKGFDYLRQMDLPPHKNDWEAAALGGMYNGYTVDKVTAAFAMIGNNGVYNKPHLIDRITDADGKEIYNFHEANKPKQVFSPQASYSLSQMLRQVVISGTAAGSIGPSVGGYTVAGKTGTTSNEWDLWFVGYTPEVSLGVWSGFDYNAKGSKNLAKTAWVKLFKAAAKTRPDLIKKGTQFDSSRGEVEHKCFECDKVPPPPPAGDGDGEQQPQQQQAPQQTEQPPTTGEQPPQQTEQPPTTGEQQPNPTQ</sequence>
<keyword evidence="13" id="KW-0961">Cell wall biogenesis/degradation</keyword>
<evidence type="ECO:0000256" key="12">
    <source>
        <dbReference type="ARBA" id="ARBA00023268"/>
    </source>
</evidence>
<dbReference type="SUPFAM" id="SSF53955">
    <property type="entry name" value="Lysozyme-like"/>
    <property type="match status" value="1"/>
</dbReference>
<keyword evidence="20" id="KW-1185">Reference proteome</keyword>
<evidence type="ECO:0000256" key="10">
    <source>
        <dbReference type="ARBA" id="ARBA00022989"/>
    </source>
</evidence>
<feature type="domain" description="Penicillin-binding protein transpeptidase" evidence="17">
    <location>
        <begin position="390"/>
        <end position="632"/>
    </location>
</feature>
<keyword evidence="3" id="KW-0645">Protease</keyword>
<comment type="catalytic activity">
    <reaction evidence="15">
        <text>[GlcNAc-(1-&gt;4)-Mur2Ac(oyl-L-Ala-gamma-D-Glu-L-Lys-D-Ala-D-Ala)](n)-di-trans,octa-cis-undecaprenyl diphosphate + beta-D-GlcNAc-(1-&gt;4)-Mur2Ac(oyl-L-Ala-gamma-D-Glu-L-Lys-D-Ala-D-Ala)-di-trans,octa-cis-undecaprenyl diphosphate = [GlcNAc-(1-&gt;4)-Mur2Ac(oyl-L-Ala-gamma-D-Glu-L-Lys-D-Ala-D-Ala)](n+1)-di-trans,octa-cis-undecaprenyl diphosphate + di-trans,octa-cis-undecaprenyl diphosphate + H(+)</text>
        <dbReference type="Rhea" id="RHEA:23708"/>
        <dbReference type="Rhea" id="RHEA-COMP:9602"/>
        <dbReference type="Rhea" id="RHEA-COMP:9603"/>
        <dbReference type="ChEBI" id="CHEBI:15378"/>
        <dbReference type="ChEBI" id="CHEBI:58405"/>
        <dbReference type="ChEBI" id="CHEBI:60033"/>
        <dbReference type="ChEBI" id="CHEBI:78435"/>
        <dbReference type="EC" id="2.4.99.28"/>
    </reaction>
</comment>
<evidence type="ECO:0000259" key="17">
    <source>
        <dbReference type="Pfam" id="PF00905"/>
    </source>
</evidence>
<gene>
    <name evidence="19" type="ORF">EDD58_103487</name>
</gene>
<dbReference type="GO" id="GO:0030288">
    <property type="term" value="C:outer membrane-bounded periplasmic space"/>
    <property type="evidence" value="ECO:0007669"/>
    <property type="project" value="TreeGrafter"/>
</dbReference>
<keyword evidence="4" id="KW-0328">Glycosyltransferase</keyword>
<dbReference type="InterPro" id="IPR001460">
    <property type="entry name" value="PCN-bd_Tpept"/>
</dbReference>
<dbReference type="RefSeq" id="WP_165875889.1">
    <property type="nucleotide sequence ID" value="NZ_SMAG01000003.1"/>
</dbReference>
<name>A0A4R3L5I6_9BACL</name>
<dbReference type="GO" id="GO:0006508">
    <property type="term" value="P:proteolysis"/>
    <property type="evidence" value="ECO:0007669"/>
    <property type="project" value="UniProtKB-KW"/>
</dbReference>
<dbReference type="Pfam" id="PF00905">
    <property type="entry name" value="Transpeptidase"/>
    <property type="match status" value="1"/>
</dbReference>
<accession>A0A4R3L5I6</accession>
<dbReference type="GO" id="GO:0009252">
    <property type="term" value="P:peptidoglycan biosynthetic process"/>
    <property type="evidence" value="ECO:0007669"/>
    <property type="project" value="UniProtKB-KW"/>
</dbReference>
<dbReference type="AlphaFoldDB" id="A0A4R3L5I6"/>
<evidence type="ECO:0000256" key="6">
    <source>
        <dbReference type="ARBA" id="ARBA00022692"/>
    </source>
</evidence>
<dbReference type="SUPFAM" id="SSF56601">
    <property type="entry name" value="beta-lactamase/transpeptidase-like"/>
    <property type="match status" value="1"/>
</dbReference>
<keyword evidence="7" id="KW-0378">Hydrolase</keyword>
<keyword evidence="12" id="KW-0511">Multifunctional enzyme</keyword>
<evidence type="ECO:0000256" key="14">
    <source>
        <dbReference type="ARBA" id="ARBA00034000"/>
    </source>
</evidence>
<dbReference type="EMBL" id="SMAG01000003">
    <property type="protein sequence ID" value="TCS95061.1"/>
    <property type="molecule type" value="Genomic_DNA"/>
</dbReference>
<evidence type="ECO:0000256" key="5">
    <source>
        <dbReference type="ARBA" id="ARBA00022679"/>
    </source>
</evidence>
<evidence type="ECO:0000256" key="4">
    <source>
        <dbReference type="ARBA" id="ARBA00022676"/>
    </source>
</evidence>
<evidence type="ECO:0000256" key="15">
    <source>
        <dbReference type="ARBA" id="ARBA00049902"/>
    </source>
</evidence>